<dbReference type="InterPro" id="IPR011990">
    <property type="entry name" value="TPR-like_helical_dom_sf"/>
</dbReference>
<dbReference type="Gene3D" id="1.25.40.10">
    <property type="entry name" value="Tetratricopeptide repeat domain"/>
    <property type="match status" value="4"/>
</dbReference>
<dbReference type="AlphaFoldDB" id="A0A1I4ECD0"/>
<dbReference type="SUPFAM" id="SSF48452">
    <property type="entry name" value="TPR-like"/>
    <property type="match status" value="5"/>
</dbReference>
<evidence type="ECO:0000313" key="3">
    <source>
        <dbReference type="Proteomes" id="UP000199111"/>
    </source>
</evidence>
<dbReference type="InterPro" id="IPR019734">
    <property type="entry name" value="TPR_rpt"/>
</dbReference>
<sequence>MNPAGNDVHPRPGEQAGGEPEQGQITGLTRLLELQREAGDREAALATARQVLERARRLPAHRLTVATALRELREELITGELWDEAREVAVETVQAYAVLSVEDPDQRFWHALALDELAGIDLKLGEPADALKAVLTSTGMYRALAGEDPAYYRPELLRSLHNLRHVHRELGRLGDAVGAMRQAVDLCRATRDGDPGWTPKLARALDCLGRDLEESGQSEAAVAAMKESVALYGDCPDSEETRADIHERLGIALNAMDRSAEAVEAAAASAALLRDIGDPARLATALHNLGICLQNAGRTVEAVEAVREAAEILQRLYDADPGWATGLAGALGYLGLLREACEQFERAVTSGERAVSLLERLHASGDTEGDHGHELAQALHHLGRYHERLERPERAFACLERALALYGELVQRAPDRFRSGLAGAWVAQSVYLALLERPEEAVAAAQLAADLYGAAAPAGTEHRAGMAEALSHLGDRAANAGHPERAVRATARAVALYEDLAALDPDRYLGRLADELDSLAVRHCDQEDHERALPLLERAAAIWEELGRDGKLAVTLRRQLLVLSCLYRDTEAVTDRLLETADDPVDAFTTLGEQLIGVQHREAALEHLTRAATLWEIVAMGQPDAPPAPYARALSLMATCLDDLLRLDEAVAAQQKAVEILTAVVGEEPEHLPLLSWALGELADYLRQAGRSGEALGHRRRAVEIDSGLAARDPALHRRSLAGSLTDLGHLLADLGDQAEADGVLARARLLSATLPEAEQAP</sequence>
<dbReference type="Pfam" id="PF13424">
    <property type="entry name" value="TPR_12"/>
    <property type="match status" value="1"/>
</dbReference>
<proteinExistence type="predicted"/>
<feature type="region of interest" description="Disordered" evidence="1">
    <location>
        <begin position="1"/>
        <end position="24"/>
    </location>
</feature>
<reference evidence="3" key="1">
    <citation type="submission" date="2016-10" db="EMBL/GenBank/DDBJ databases">
        <authorList>
            <person name="Varghese N."/>
            <person name="Submissions S."/>
        </authorList>
    </citation>
    <scope>NUCLEOTIDE SEQUENCE [LARGE SCALE GENOMIC DNA]</scope>
    <source>
        <strain evidence="3">CGMCC 4.2126</strain>
    </source>
</reference>
<dbReference type="EMBL" id="FOQY01000049">
    <property type="protein sequence ID" value="SFL03454.1"/>
    <property type="molecule type" value="Genomic_DNA"/>
</dbReference>
<accession>A0A1I4ECD0</accession>
<dbReference type="Proteomes" id="UP000199111">
    <property type="component" value="Unassembled WGS sequence"/>
</dbReference>
<dbReference type="Pfam" id="PF13374">
    <property type="entry name" value="TPR_10"/>
    <property type="match status" value="2"/>
</dbReference>
<gene>
    <name evidence="2" type="ORF">SAMN05216275_1495</name>
</gene>
<feature type="compositionally biased region" description="Low complexity" evidence="1">
    <location>
        <begin position="13"/>
        <end position="24"/>
    </location>
</feature>
<dbReference type="PANTHER" id="PTHR19959">
    <property type="entry name" value="KINESIN LIGHT CHAIN"/>
    <property type="match status" value="1"/>
</dbReference>
<evidence type="ECO:0000256" key="1">
    <source>
        <dbReference type="SAM" id="MobiDB-lite"/>
    </source>
</evidence>
<evidence type="ECO:0000313" key="2">
    <source>
        <dbReference type="EMBL" id="SFL03454.1"/>
    </source>
</evidence>
<organism evidence="2 3">
    <name type="scientific">Streptosporangium canum</name>
    <dbReference type="NCBI Taxonomy" id="324952"/>
    <lineage>
        <taxon>Bacteria</taxon>
        <taxon>Bacillati</taxon>
        <taxon>Actinomycetota</taxon>
        <taxon>Actinomycetes</taxon>
        <taxon>Streptosporangiales</taxon>
        <taxon>Streptosporangiaceae</taxon>
        <taxon>Streptosporangium</taxon>
    </lineage>
</organism>
<keyword evidence="3" id="KW-1185">Reference proteome</keyword>
<dbReference type="PANTHER" id="PTHR19959:SF119">
    <property type="entry name" value="FUNGAL LIPASE-LIKE DOMAIN-CONTAINING PROTEIN"/>
    <property type="match status" value="1"/>
</dbReference>
<name>A0A1I4ECD0_9ACTN</name>
<dbReference type="SMART" id="SM00028">
    <property type="entry name" value="TPR"/>
    <property type="match status" value="12"/>
</dbReference>
<protein>
    <submittedName>
        <fullName evidence="2">Tetratricopeptide repeat-containing protein</fullName>
    </submittedName>
</protein>